<dbReference type="EMBL" id="VNKQ01000014">
    <property type="protein sequence ID" value="KAG0646744.1"/>
    <property type="molecule type" value="Genomic_DNA"/>
</dbReference>
<organism evidence="3 4">
    <name type="scientific">Hyphodiscus hymeniophilus</name>
    <dbReference type="NCBI Taxonomy" id="353542"/>
    <lineage>
        <taxon>Eukaryota</taxon>
        <taxon>Fungi</taxon>
        <taxon>Dikarya</taxon>
        <taxon>Ascomycota</taxon>
        <taxon>Pezizomycotina</taxon>
        <taxon>Leotiomycetes</taxon>
        <taxon>Helotiales</taxon>
        <taxon>Hyphodiscaceae</taxon>
        <taxon>Hyphodiscus</taxon>
    </lineage>
</organism>
<reference evidence="3" key="1">
    <citation type="submission" date="2019-07" db="EMBL/GenBank/DDBJ databases">
        <title>Hyphodiscus hymeniophilus genome sequencing and assembly.</title>
        <authorList>
            <person name="Kramer G."/>
            <person name="Nodwell J."/>
        </authorList>
    </citation>
    <scope>NUCLEOTIDE SEQUENCE</scope>
    <source>
        <strain evidence="3">ATCC 34498</strain>
    </source>
</reference>
<feature type="region of interest" description="Disordered" evidence="1">
    <location>
        <begin position="56"/>
        <end position="101"/>
    </location>
</feature>
<evidence type="ECO:0000313" key="4">
    <source>
        <dbReference type="Proteomes" id="UP000785200"/>
    </source>
</evidence>
<sequence>MQPRHFIDAELIAPQLAMLSSIASYQLNGRSIGSASEAAIITTPSLPLPTAILQSSEPNKEAAETNPSISSPTSINHNLPSSTSSTYPPTDTSNLLFLGSGNGTDNNNNGWEGMTGRTHVGVIISSLIGMVLILAFSFWFCCGGRAWWSKHHDHQSDSNGLPLYTIPGPNTQAGVNRPAEGGVDAPPIYAEVAPPQHQTVAGGMRDANEVQRLEEESAVVSDGKTPLSEIPFEDVVLERHVSESESSGSSNRDFEARHHAMGGDTTGHTNT</sequence>
<feature type="compositionally biased region" description="Low complexity" evidence="1">
    <location>
        <begin position="80"/>
        <end position="93"/>
    </location>
</feature>
<dbReference type="Proteomes" id="UP000785200">
    <property type="component" value="Unassembled WGS sequence"/>
</dbReference>
<keyword evidence="2" id="KW-0812">Transmembrane</keyword>
<gene>
    <name evidence="3" type="ORF">D0Z07_6173</name>
</gene>
<evidence type="ECO:0000256" key="2">
    <source>
        <dbReference type="SAM" id="Phobius"/>
    </source>
</evidence>
<comment type="caution">
    <text evidence="3">The sequence shown here is derived from an EMBL/GenBank/DDBJ whole genome shotgun (WGS) entry which is preliminary data.</text>
</comment>
<feature type="compositionally biased region" description="Polar residues" evidence="1">
    <location>
        <begin position="65"/>
        <end position="79"/>
    </location>
</feature>
<evidence type="ECO:0000256" key="1">
    <source>
        <dbReference type="SAM" id="MobiDB-lite"/>
    </source>
</evidence>
<accession>A0A9P6VF88</accession>
<feature type="region of interest" description="Disordered" evidence="1">
    <location>
        <begin position="239"/>
        <end position="271"/>
    </location>
</feature>
<name>A0A9P6VF88_9HELO</name>
<evidence type="ECO:0000313" key="3">
    <source>
        <dbReference type="EMBL" id="KAG0646744.1"/>
    </source>
</evidence>
<dbReference type="AlphaFoldDB" id="A0A9P6VF88"/>
<evidence type="ECO:0008006" key="5">
    <source>
        <dbReference type="Google" id="ProtNLM"/>
    </source>
</evidence>
<keyword evidence="4" id="KW-1185">Reference proteome</keyword>
<keyword evidence="2" id="KW-1133">Transmembrane helix</keyword>
<keyword evidence="2" id="KW-0472">Membrane</keyword>
<dbReference type="OrthoDB" id="3560771at2759"/>
<feature type="transmembrane region" description="Helical" evidence="2">
    <location>
        <begin position="120"/>
        <end position="140"/>
    </location>
</feature>
<proteinExistence type="predicted"/>
<protein>
    <recommendedName>
        <fullName evidence="5">Transmembrane protein</fullName>
    </recommendedName>
</protein>